<keyword evidence="3" id="KW-1185">Reference proteome</keyword>
<sequence length="499" mass="56288">MSTCIPELPSAIQAYHVEPIRQNIISFLSSSDQVKSLTVSKTWFLTVINSLYHTITLKKAFSLPKCPRPSPPSLKLSSLTPLPPPITAPTSSTSDGPLDREGDLEVTHMDERTPEWRMKMYGLAVRVVVLRSTPRDSWYLNLPSDDYAEPNESSLGLIYFTPHHLTRLLLRCPNLQRVLCPSAHPDDIYYSSSITPLYLPQPLKSSNLPLPPVTCHATQTSWVINLVGKRRIKVRHQIVWDPTKYPMATLPPLCHVGRWKGIVKHTCRLIINKKIPRGRPSTDEQRLDGLVLPSTEIRNRIVQMLIDTPHIRQLSLAAPMLTLSDIILLWARRPRYPIKVLDVSCPFLENDVVFPILEFAEVAQGLQELTLTLGIPAGEAVLPILEGLNRHIQTLESLKVTFLAGEESISPETRQREENRRIGSASQREQGERAKLKKLVINAVRRWTVEGDTWPNPAESVDLARLIVGIINPESEVIVPYGGFAMLLENCRREQVHNL</sequence>
<comment type="caution">
    <text evidence="2">The sequence shown here is derived from an EMBL/GenBank/DDBJ whole genome shotgun (WGS) entry which is preliminary data.</text>
</comment>
<feature type="region of interest" description="Disordered" evidence="1">
    <location>
        <begin position="409"/>
        <end position="430"/>
    </location>
</feature>
<dbReference type="VEuPathDB" id="FungiDB:TREMEDRAFT_66165"/>
<feature type="region of interest" description="Disordered" evidence="1">
    <location>
        <begin position="72"/>
        <end position="102"/>
    </location>
</feature>
<organism evidence="2 3">
    <name type="scientific">Tremella mesenterica</name>
    <name type="common">Jelly fungus</name>
    <dbReference type="NCBI Taxonomy" id="5217"/>
    <lineage>
        <taxon>Eukaryota</taxon>
        <taxon>Fungi</taxon>
        <taxon>Dikarya</taxon>
        <taxon>Basidiomycota</taxon>
        <taxon>Agaricomycotina</taxon>
        <taxon>Tremellomycetes</taxon>
        <taxon>Tremellales</taxon>
        <taxon>Tremellaceae</taxon>
        <taxon>Tremella</taxon>
    </lineage>
</organism>
<evidence type="ECO:0008006" key="4">
    <source>
        <dbReference type="Google" id="ProtNLM"/>
    </source>
</evidence>
<dbReference type="Proteomes" id="UP000289152">
    <property type="component" value="Unassembled WGS sequence"/>
</dbReference>
<gene>
    <name evidence="2" type="ORF">M231_04209</name>
</gene>
<dbReference type="InParanoid" id="A0A4Q1BL15"/>
<evidence type="ECO:0000256" key="1">
    <source>
        <dbReference type="SAM" id="MobiDB-lite"/>
    </source>
</evidence>
<evidence type="ECO:0000313" key="3">
    <source>
        <dbReference type="Proteomes" id="UP000289152"/>
    </source>
</evidence>
<dbReference type="AlphaFoldDB" id="A0A4Q1BL15"/>
<proteinExistence type="predicted"/>
<name>A0A4Q1BL15_TREME</name>
<reference evidence="2 3" key="1">
    <citation type="submission" date="2016-06" db="EMBL/GenBank/DDBJ databases">
        <title>Evolution of pathogenesis and genome organization in the Tremellales.</title>
        <authorList>
            <person name="Cuomo C."/>
            <person name="Litvintseva A."/>
            <person name="Heitman J."/>
            <person name="Chen Y."/>
            <person name="Sun S."/>
            <person name="Springer D."/>
            <person name="Dromer F."/>
            <person name="Young S."/>
            <person name="Zeng Q."/>
            <person name="Chapman S."/>
            <person name="Gujja S."/>
            <person name="Saif S."/>
            <person name="Birren B."/>
        </authorList>
    </citation>
    <scope>NUCLEOTIDE SEQUENCE [LARGE SCALE GENOMIC DNA]</scope>
    <source>
        <strain evidence="2 3">ATCC 28783</strain>
    </source>
</reference>
<accession>A0A4Q1BL15</accession>
<dbReference type="EMBL" id="SDIL01000047">
    <property type="protein sequence ID" value="RXK38444.1"/>
    <property type="molecule type" value="Genomic_DNA"/>
</dbReference>
<evidence type="ECO:0000313" key="2">
    <source>
        <dbReference type="EMBL" id="RXK38444.1"/>
    </source>
</evidence>
<protein>
    <recommendedName>
        <fullName evidence="4">F-box domain-containing protein</fullName>
    </recommendedName>
</protein>